<dbReference type="RefSeq" id="WP_166536841.1">
    <property type="nucleotide sequence ID" value="NZ_JAABLM010000007.1"/>
</dbReference>
<evidence type="ECO:0000313" key="2">
    <source>
        <dbReference type="EMBL" id="NBL65017.1"/>
    </source>
</evidence>
<name>A0ABW9Z8W5_9FLAO</name>
<dbReference type="PANTHER" id="PTHR48079:SF6">
    <property type="entry name" value="NAD(P)-BINDING DOMAIN-CONTAINING PROTEIN-RELATED"/>
    <property type="match status" value="1"/>
</dbReference>
<dbReference type="SUPFAM" id="SSF51735">
    <property type="entry name" value="NAD(P)-binding Rossmann-fold domains"/>
    <property type="match status" value="1"/>
</dbReference>
<comment type="caution">
    <text evidence="2">The sequence shown here is derived from an EMBL/GenBank/DDBJ whole genome shotgun (WGS) entry which is preliminary data.</text>
</comment>
<dbReference type="EMBL" id="JAABLM010000007">
    <property type="protein sequence ID" value="NBL65017.1"/>
    <property type="molecule type" value="Genomic_DNA"/>
</dbReference>
<gene>
    <name evidence="2" type="ORF">GV828_07370</name>
</gene>
<dbReference type="Gene3D" id="3.40.50.720">
    <property type="entry name" value="NAD(P)-binding Rossmann-like Domain"/>
    <property type="match status" value="1"/>
</dbReference>
<proteinExistence type="predicted"/>
<dbReference type="InterPro" id="IPR051783">
    <property type="entry name" value="NAD(P)-dependent_oxidoreduct"/>
</dbReference>
<evidence type="ECO:0000313" key="3">
    <source>
        <dbReference type="Proteomes" id="UP000798602"/>
    </source>
</evidence>
<organism evidence="2 3">
    <name type="scientific">Flavobacterium ichthyis</name>
    <dbReference type="NCBI Taxonomy" id="2698827"/>
    <lineage>
        <taxon>Bacteria</taxon>
        <taxon>Pseudomonadati</taxon>
        <taxon>Bacteroidota</taxon>
        <taxon>Flavobacteriia</taxon>
        <taxon>Flavobacteriales</taxon>
        <taxon>Flavobacteriaceae</taxon>
        <taxon>Flavobacterium</taxon>
    </lineage>
</organism>
<keyword evidence="3" id="KW-1185">Reference proteome</keyword>
<dbReference type="Pfam" id="PF01370">
    <property type="entry name" value="Epimerase"/>
    <property type="match status" value="1"/>
</dbReference>
<accession>A0ABW9Z8W5</accession>
<dbReference type="PANTHER" id="PTHR48079">
    <property type="entry name" value="PROTEIN YEEZ"/>
    <property type="match status" value="1"/>
</dbReference>
<reference evidence="3" key="1">
    <citation type="submission" date="2020-01" db="EMBL/GenBank/DDBJ databases">
        <title>Sphingomonas sp. strain CSW-10.</title>
        <authorList>
            <person name="Chen W.-M."/>
        </authorList>
    </citation>
    <scope>NUCLEOTIDE SEQUENCE [LARGE SCALE GENOMIC DNA]</scope>
    <source>
        <strain evidence="3">NST-5</strain>
    </source>
</reference>
<dbReference type="Proteomes" id="UP000798602">
    <property type="component" value="Unassembled WGS sequence"/>
</dbReference>
<evidence type="ECO:0000259" key="1">
    <source>
        <dbReference type="Pfam" id="PF01370"/>
    </source>
</evidence>
<sequence length="267" mass="29920">MPKISILGTGWLGFPLAKSLLEKGYRIKTSTTSPEKLDELEAFGLNASLVFVFEDKIEGNIEKFLRESEILIINIPPKLRSPKRENFVAKIKNVITAIEKSTVNKVLFVSSTSVYGDDENYRVVDEKSPENPDTESGKQILESEKLLQGNKNFQTTILRFGGLIGPGRNLIKFLSGKENVPNAKAPINLIEQKDCIEIIHQIIEKNCWNETFNGVNPNHPSREEYYSKQAVLHGFIAPKFSNETSKGKTVNSKKSEEILGIVYHALA</sequence>
<protein>
    <submittedName>
        <fullName evidence="2">NAD(P)H-binding protein</fullName>
    </submittedName>
</protein>
<dbReference type="InterPro" id="IPR036291">
    <property type="entry name" value="NAD(P)-bd_dom_sf"/>
</dbReference>
<feature type="domain" description="NAD-dependent epimerase/dehydratase" evidence="1">
    <location>
        <begin position="8"/>
        <end position="167"/>
    </location>
</feature>
<dbReference type="InterPro" id="IPR001509">
    <property type="entry name" value="Epimerase_deHydtase"/>
</dbReference>